<feature type="compositionally biased region" description="Pro residues" evidence="1">
    <location>
        <begin position="185"/>
        <end position="196"/>
    </location>
</feature>
<dbReference type="GO" id="GO:0016740">
    <property type="term" value="F:transferase activity"/>
    <property type="evidence" value="ECO:0007669"/>
    <property type="project" value="InterPro"/>
</dbReference>
<protein>
    <submittedName>
        <fullName evidence="3">A-factor biosynthesis protein</fullName>
    </submittedName>
</protein>
<dbReference type="AlphaFoldDB" id="A0A345SRI8"/>
<proteinExistence type="predicted"/>
<organism evidence="3 4">
    <name type="scientific">Peterkaempfera bronchialis</name>
    <dbReference type="NCBI Taxonomy" id="2126346"/>
    <lineage>
        <taxon>Bacteria</taxon>
        <taxon>Bacillati</taxon>
        <taxon>Actinomycetota</taxon>
        <taxon>Actinomycetes</taxon>
        <taxon>Kitasatosporales</taxon>
        <taxon>Streptomycetaceae</taxon>
        <taxon>Peterkaempfera</taxon>
    </lineage>
</organism>
<evidence type="ECO:0000313" key="3">
    <source>
        <dbReference type="EMBL" id="AXI76343.1"/>
    </source>
</evidence>
<evidence type="ECO:0000313" key="4">
    <source>
        <dbReference type="Proteomes" id="UP000249340"/>
    </source>
</evidence>
<feature type="region of interest" description="Disordered" evidence="1">
    <location>
        <begin position="179"/>
        <end position="200"/>
    </location>
</feature>
<feature type="domain" description="A-factor biosynthesis hotdog" evidence="2">
    <location>
        <begin position="28"/>
        <end position="163"/>
    </location>
</feature>
<dbReference type="NCBIfam" id="NF041195">
    <property type="entry name" value="ScbA_BarX_GamBu"/>
    <property type="match status" value="1"/>
</dbReference>
<accession>A0A345SRI8</accession>
<keyword evidence="4" id="KW-1185">Reference proteome</keyword>
<dbReference type="EMBL" id="CP031264">
    <property type="protein sequence ID" value="AXI76343.1"/>
    <property type="molecule type" value="Genomic_DNA"/>
</dbReference>
<dbReference type="RefSeq" id="WP_111493969.1">
    <property type="nucleotide sequence ID" value="NZ_CP031264.1"/>
</dbReference>
<evidence type="ECO:0000259" key="2">
    <source>
        <dbReference type="Pfam" id="PF03756"/>
    </source>
</evidence>
<reference evidence="4" key="1">
    <citation type="submission" date="2018-07" db="EMBL/GenBank/DDBJ databases">
        <title>Streptacidiphilus bronchialis DSM 106435 chromosome.</title>
        <authorList>
            <person name="Batra D."/>
            <person name="Gulvik C.A."/>
        </authorList>
    </citation>
    <scope>NUCLEOTIDE SEQUENCE [LARGE SCALE GENOMIC DNA]</scope>
    <source>
        <strain evidence="4">DSM 106435</strain>
    </source>
</reference>
<dbReference type="InterPro" id="IPR047757">
    <property type="entry name" value="AfsA-like"/>
</dbReference>
<dbReference type="OrthoDB" id="7838374at2"/>
<feature type="domain" description="A-factor biosynthesis hotdog" evidence="2">
    <location>
        <begin position="224"/>
        <end position="255"/>
    </location>
</feature>
<dbReference type="Proteomes" id="UP000249340">
    <property type="component" value="Chromosome"/>
</dbReference>
<dbReference type="KEGG" id="stri:C7M71_001450"/>
<sequence>MHGWDGLCRPGSRRPRPLSWSRTVPRELVHRTSVAEVLLTDVRPQGPGRFLAAAQWPRSHPTFPHGGDDRHSPLMIAETLRQLGIYLPLRYYGVPPDAHLLITDLSFDLDPRAEPRAGHGATEVTCLIEVGGVRPAGGAGTPSGLRLRTRLLAGGRPFATAEGGARFLDAGQYTALRAARADRPTGPPGRTPPVRPEPGRLAVASPRDVVLALAGDQLLVDPADPRHPYYFDHDTDHVPGMALLEAARQAAALRSGGRLLRPTGCRLRALRITEFRPPAPLECTVHHRSCVFRVRQGGAPTAVGVLRYARTR</sequence>
<dbReference type="InterPro" id="IPR005509">
    <property type="entry name" value="AfsA_hotdog_dom"/>
</dbReference>
<evidence type="ECO:0000256" key="1">
    <source>
        <dbReference type="SAM" id="MobiDB-lite"/>
    </source>
</evidence>
<dbReference type="Pfam" id="PF03756">
    <property type="entry name" value="AfsA"/>
    <property type="match status" value="2"/>
</dbReference>
<gene>
    <name evidence="3" type="ORF">C7M71_001450</name>
</gene>
<name>A0A345SRI8_9ACTN</name>